<comment type="caution">
    <text evidence="2">The sequence shown here is derived from an EMBL/GenBank/DDBJ whole genome shotgun (WGS) entry which is preliminary data.</text>
</comment>
<sequence length="86" mass="8943">MRGSFGLRTSDHGATTPTIPSVPYTAALPPPCSLLTTPVNLIAGAHGGAGITALFTNGNGWSGLFELWRHAYFALLNPNNFGSLST</sequence>
<accession>A0AAQ4F8G9</accession>
<feature type="region of interest" description="Disordered" evidence="1">
    <location>
        <begin position="1"/>
        <end position="20"/>
    </location>
</feature>
<dbReference type="AlphaFoldDB" id="A0AAQ4F8G9"/>
<proteinExistence type="predicted"/>
<reference evidence="2 3" key="1">
    <citation type="journal article" date="2023" name="Arcadia Sci">
        <title>De novo assembly of a long-read Amblyomma americanum tick genome.</title>
        <authorList>
            <person name="Chou S."/>
            <person name="Poskanzer K.E."/>
            <person name="Rollins M."/>
            <person name="Thuy-Boun P.S."/>
        </authorList>
    </citation>
    <scope>NUCLEOTIDE SEQUENCE [LARGE SCALE GENOMIC DNA]</scope>
    <source>
        <strain evidence="2">F_SG_1</strain>
        <tissue evidence="2">Salivary glands</tissue>
    </source>
</reference>
<keyword evidence="3" id="KW-1185">Reference proteome</keyword>
<dbReference type="Proteomes" id="UP001321473">
    <property type="component" value="Unassembled WGS sequence"/>
</dbReference>
<evidence type="ECO:0000256" key="1">
    <source>
        <dbReference type="SAM" id="MobiDB-lite"/>
    </source>
</evidence>
<organism evidence="2 3">
    <name type="scientific">Amblyomma americanum</name>
    <name type="common">Lone star tick</name>
    <dbReference type="NCBI Taxonomy" id="6943"/>
    <lineage>
        <taxon>Eukaryota</taxon>
        <taxon>Metazoa</taxon>
        <taxon>Ecdysozoa</taxon>
        <taxon>Arthropoda</taxon>
        <taxon>Chelicerata</taxon>
        <taxon>Arachnida</taxon>
        <taxon>Acari</taxon>
        <taxon>Parasitiformes</taxon>
        <taxon>Ixodida</taxon>
        <taxon>Ixodoidea</taxon>
        <taxon>Ixodidae</taxon>
        <taxon>Amblyomminae</taxon>
        <taxon>Amblyomma</taxon>
    </lineage>
</organism>
<name>A0AAQ4F8G9_AMBAM</name>
<protein>
    <submittedName>
        <fullName evidence="2">Uncharacterized protein</fullName>
    </submittedName>
</protein>
<evidence type="ECO:0000313" key="3">
    <source>
        <dbReference type="Proteomes" id="UP001321473"/>
    </source>
</evidence>
<evidence type="ECO:0000313" key="2">
    <source>
        <dbReference type="EMBL" id="KAK8783376.1"/>
    </source>
</evidence>
<gene>
    <name evidence="2" type="ORF">V5799_010256</name>
</gene>
<dbReference type="EMBL" id="JARKHS020005619">
    <property type="protein sequence ID" value="KAK8783376.1"/>
    <property type="molecule type" value="Genomic_DNA"/>
</dbReference>